<feature type="signal peptide" evidence="1">
    <location>
        <begin position="1"/>
        <end position="17"/>
    </location>
</feature>
<feature type="domain" description="Calcineurin-like phosphoesterase" evidence="2">
    <location>
        <begin position="117"/>
        <end position="295"/>
    </location>
</feature>
<dbReference type="SUPFAM" id="SSF56300">
    <property type="entry name" value="Metallo-dependent phosphatases"/>
    <property type="match status" value="1"/>
</dbReference>
<name>A0ABS0TLI1_9FLAO</name>
<dbReference type="Gene3D" id="3.60.21.10">
    <property type="match status" value="1"/>
</dbReference>
<dbReference type="InterPro" id="IPR051918">
    <property type="entry name" value="STPP_CPPED1"/>
</dbReference>
<evidence type="ECO:0000313" key="6">
    <source>
        <dbReference type="Proteomes" id="UP000635665"/>
    </source>
</evidence>
<gene>
    <name evidence="5" type="ORF">I6U50_12770</name>
</gene>
<dbReference type="InterPro" id="IPR029052">
    <property type="entry name" value="Metallo-depent_PP-like"/>
</dbReference>
<comment type="caution">
    <text evidence="5">The sequence shown here is derived from an EMBL/GenBank/DDBJ whole genome shotgun (WGS) entry which is preliminary data.</text>
</comment>
<feature type="domain" description="Calcineurin-like phosphoesterase N-terminal" evidence="4">
    <location>
        <begin position="38"/>
        <end position="98"/>
    </location>
</feature>
<proteinExistence type="predicted"/>
<feature type="chain" id="PRO_5046030452" evidence="1">
    <location>
        <begin position="18"/>
        <end position="495"/>
    </location>
</feature>
<dbReference type="Pfam" id="PF16370">
    <property type="entry name" value="MetallophosC"/>
    <property type="match status" value="1"/>
</dbReference>
<evidence type="ECO:0000259" key="2">
    <source>
        <dbReference type="Pfam" id="PF00149"/>
    </source>
</evidence>
<dbReference type="Pfam" id="PF00149">
    <property type="entry name" value="Metallophos"/>
    <property type="match status" value="1"/>
</dbReference>
<dbReference type="InterPro" id="IPR032288">
    <property type="entry name" value="Metallophos_C"/>
</dbReference>
<dbReference type="RefSeq" id="WP_198639123.1">
    <property type="nucleotide sequence ID" value="NZ_JAEHNY010000012.1"/>
</dbReference>
<accession>A0ABS0TLI1</accession>
<keyword evidence="6" id="KW-1185">Reference proteome</keyword>
<dbReference type="Proteomes" id="UP000635665">
    <property type="component" value="Unassembled WGS sequence"/>
</dbReference>
<dbReference type="Pfam" id="PF16371">
    <property type="entry name" value="MetallophosN"/>
    <property type="match status" value="1"/>
</dbReference>
<sequence length="495" mass="57630">MKNLILYSFMLVLPATAWSISESPIIRGIVYEDENLNGKFDIEEKRLKNVFVSNGIDITKTNRRGEYQLKRTNDNNIFVILPSGFQSSKSNQWYKNTSLFTNDMNFGLKKTPVDGSFKIMAIGDVQVGTENEIKYAGNTIGKELVNKKDYAFSIFLGDMVNDTVGLFEPLKDILDYSKFPYKVVYGNHDRNFENSINHQEKDFEMIFGPTTYAFFYQDVLFITVNSIKPKGKYGYEGFYEEEEIQFVKNILSLSKKEQLIVINQHIPLAWIRNKEDLLDLLDIQNDILVLSGHTHSIIRRYYKRNGFSDIHELTAGAVSGNWWTGQKDWTGIPLGLMKDGSPRGYFDITFVGNDYHFEFKPLDSNENGQFNLWFGDLDQNDLPYTITKDNNQLILNYYSGSEKTEIKAYINGKYYQNLEREKRIDPYIARIKRWQDKNLVPDKLSRSAPYLSNPSEHIWILDLPLDELNATNIIKLEVKDPYLKPFKQEIIFWKE</sequence>
<evidence type="ECO:0000259" key="3">
    <source>
        <dbReference type="Pfam" id="PF16370"/>
    </source>
</evidence>
<feature type="domain" description="Calcineurin-like phosphoesterase C-terminal" evidence="3">
    <location>
        <begin position="312"/>
        <end position="482"/>
    </location>
</feature>
<dbReference type="PANTHER" id="PTHR43143:SF1">
    <property type="entry name" value="SERINE_THREONINE-PROTEIN PHOSPHATASE CPPED1"/>
    <property type="match status" value="1"/>
</dbReference>
<protein>
    <submittedName>
        <fullName evidence="5">Calcineurin-like phosphoesterase C-terminal domain-containing protein</fullName>
    </submittedName>
</protein>
<organism evidence="5 6">
    <name type="scientific">Salegentibacter maritimus</name>
    <dbReference type="NCBI Taxonomy" id="2794347"/>
    <lineage>
        <taxon>Bacteria</taxon>
        <taxon>Pseudomonadati</taxon>
        <taxon>Bacteroidota</taxon>
        <taxon>Flavobacteriia</taxon>
        <taxon>Flavobacteriales</taxon>
        <taxon>Flavobacteriaceae</taxon>
        <taxon>Salegentibacter</taxon>
    </lineage>
</organism>
<evidence type="ECO:0000256" key="1">
    <source>
        <dbReference type="SAM" id="SignalP"/>
    </source>
</evidence>
<keyword evidence="1" id="KW-0732">Signal</keyword>
<evidence type="ECO:0000259" key="4">
    <source>
        <dbReference type="Pfam" id="PF16371"/>
    </source>
</evidence>
<dbReference type="InterPro" id="IPR004843">
    <property type="entry name" value="Calcineurin-like_PHP"/>
</dbReference>
<dbReference type="PANTHER" id="PTHR43143">
    <property type="entry name" value="METALLOPHOSPHOESTERASE, CALCINEURIN SUPERFAMILY"/>
    <property type="match status" value="1"/>
</dbReference>
<evidence type="ECO:0000313" key="5">
    <source>
        <dbReference type="EMBL" id="MBI6120894.1"/>
    </source>
</evidence>
<dbReference type="EMBL" id="JAEHNY010000012">
    <property type="protein sequence ID" value="MBI6120894.1"/>
    <property type="molecule type" value="Genomic_DNA"/>
</dbReference>
<dbReference type="InterPro" id="IPR032285">
    <property type="entry name" value="Metallophos_N"/>
</dbReference>
<reference evidence="5 6" key="1">
    <citation type="submission" date="2020-12" db="EMBL/GenBank/DDBJ databases">
        <title>Salegentibacter orientalis sp. nov., isolated from costal sediment.</title>
        <authorList>
            <person name="Lian F.-B."/>
        </authorList>
    </citation>
    <scope>NUCLEOTIDE SEQUENCE [LARGE SCALE GENOMIC DNA]</scope>
    <source>
        <strain evidence="5 6">F60176</strain>
    </source>
</reference>